<feature type="region of interest" description="Disordered" evidence="1">
    <location>
        <begin position="387"/>
        <end position="420"/>
    </location>
</feature>
<evidence type="ECO:0000256" key="1">
    <source>
        <dbReference type="SAM" id="MobiDB-lite"/>
    </source>
</evidence>
<name>A0A6S6W7T5_9PLEO</name>
<feature type="compositionally biased region" description="Polar residues" evidence="1">
    <location>
        <begin position="39"/>
        <end position="50"/>
    </location>
</feature>
<feature type="compositionally biased region" description="Polar residues" evidence="1">
    <location>
        <begin position="544"/>
        <end position="561"/>
    </location>
</feature>
<feature type="compositionally biased region" description="Polar residues" evidence="1">
    <location>
        <begin position="389"/>
        <end position="404"/>
    </location>
</feature>
<organism evidence="2 3">
    <name type="scientific">Pyrenophora teres f. teres</name>
    <dbReference type="NCBI Taxonomy" id="97479"/>
    <lineage>
        <taxon>Eukaryota</taxon>
        <taxon>Fungi</taxon>
        <taxon>Dikarya</taxon>
        <taxon>Ascomycota</taxon>
        <taxon>Pezizomycotina</taxon>
        <taxon>Dothideomycetes</taxon>
        <taxon>Pleosporomycetidae</taxon>
        <taxon>Pleosporales</taxon>
        <taxon>Pleosporineae</taxon>
        <taxon>Pleosporaceae</taxon>
        <taxon>Pyrenophora</taxon>
    </lineage>
</organism>
<accession>A0A6S6W7T5</accession>
<dbReference type="Proteomes" id="UP000472372">
    <property type="component" value="Chromosome 7"/>
</dbReference>
<feature type="region of interest" description="Disordered" evidence="1">
    <location>
        <begin position="329"/>
        <end position="366"/>
    </location>
</feature>
<feature type="region of interest" description="Disordered" evidence="1">
    <location>
        <begin position="870"/>
        <end position="902"/>
    </location>
</feature>
<protein>
    <submittedName>
        <fullName evidence="2">Uncharacterized protein</fullName>
    </submittedName>
</protein>
<feature type="region of interest" description="Disordered" evidence="1">
    <location>
        <begin position="967"/>
        <end position="1023"/>
    </location>
</feature>
<sequence length="1161" mass="129307">MTAKLCCTAEQEGRSDSPELPNARISQATPAKRPFLPKDSSSPSSHFTSARSEHLHELREIFHNASDTDDDRATPMPAIHARFSRPSMHSIRSLHKMTSMRSIIRRKFSKDLSNKAPILTKDKSEIQDTTTISKSGTVLKQLQHGPLQPLHVTKAALRNDLLSDKTPDQGGYDSDAEVLDDVAKNINKKLPTKRPSIHSIDWTTSTGRWADFTSSLLLLTHYSKNTCESPTKDCIGIGNQNDVHPYDIHKPQAVSLSTRFNQVFSTPNLRPNTSEERDRKMRRSHSATSMGLPKPSPISPLRLPSLTGHDSTGIPWSEAMRESLRLSQFPVPPHHISPKVSRTMLNDDRQSKDSHTDHQPKDSTDCLSLSQTLETIPTFPSRIVEIRIQQPTSNASPRPSSSIRGTRRDHHPPKKCDEVEQAVDEDIDTNPRHSVHLYSMRISHHLRSGSLLSWDQLADAPQLPTPPRALRERTVSDQSRVSQKNRQLVRHNRQTSSSGFASSKVPSRWGKVVTDNADTHPDVASSTYSSRPQSPPDSFGGSLVSLSRTGTENRPFNTSSTDLRKVRRSVSFPTDNEDTPRPIKRHGGSNLTVVTDYPTEPSLLTVPGLLARKNSVADTKISKFREEFSPSPPKKKLTPSSSIIKFLNPKRLSLRSQSEAHLQPDVHITAVDGPSDTLAIPTDRERRYSRSLVSLQTEQKALGQHSGAEDVWDRALQAHQEEKASLFLPKNRELAVHGSPFRERSGSVSTRRVSVEELDPTSRADDVSRVSTKLPDPQIAGGQHSEAPFTLLSRRSALVGKDVTAVGHELVAAFERQGDGKEVVGAWGRYPSHTRHDRTTSAGKADDVQTRDFALEAAMRFATAKDDEDWIDPTQRRPSTPLMPGEKKKKKRVGSGRMTKSNSMTFGKTLIKNYSKMFKSQSTEFRRHGRGHRSSITSGGILEHPELELLPDVWAGDHNRSKEVLAQDYHDTHRTDAGNQGSDGKGKEKLLADDSMATLRPRRNSSAPNLNESAFHDSATDSEHAKDRARVWSVYYENCVDSFPRLSTDADVALDDFGRPARFSFDSKRASMHSRNISARIHHHSRNVSQISRMSNMSHGKSYDFAGGDEGAGEDKSLVSVRRSTMDLISKFKEQEATEHERILSLSRMECEGSRISVAAL</sequence>
<feature type="compositionally biased region" description="Polar residues" evidence="1">
    <location>
        <begin position="263"/>
        <end position="272"/>
    </location>
</feature>
<feature type="region of interest" description="Disordered" evidence="1">
    <location>
        <begin position="1"/>
        <end position="53"/>
    </location>
</feature>
<dbReference type="EMBL" id="HG992983">
    <property type="protein sequence ID" value="CAE7192956.1"/>
    <property type="molecule type" value="Genomic_DNA"/>
</dbReference>
<gene>
    <name evidence="2" type="ORF">PTTW11_07653</name>
</gene>
<evidence type="ECO:0000313" key="3">
    <source>
        <dbReference type="Proteomes" id="UP000472372"/>
    </source>
</evidence>
<evidence type="ECO:0000313" key="2">
    <source>
        <dbReference type="EMBL" id="CAE7192956.1"/>
    </source>
</evidence>
<feature type="region of interest" description="Disordered" evidence="1">
    <location>
        <begin position="740"/>
        <end position="782"/>
    </location>
</feature>
<proteinExistence type="predicted"/>
<feature type="region of interest" description="Disordered" evidence="1">
    <location>
        <begin position="263"/>
        <end position="304"/>
    </location>
</feature>
<feature type="compositionally biased region" description="Polar residues" evidence="1">
    <location>
        <begin position="476"/>
        <end position="486"/>
    </location>
</feature>
<feature type="region of interest" description="Disordered" evidence="1">
    <location>
        <begin position="459"/>
        <end position="591"/>
    </location>
</feature>
<dbReference type="AlphaFoldDB" id="A0A6S6W7T5"/>
<feature type="compositionally biased region" description="Polar residues" evidence="1">
    <location>
        <begin position="494"/>
        <end position="505"/>
    </location>
</feature>
<feature type="compositionally biased region" description="Basic and acidic residues" evidence="1">
    <location>
        <begin position="345"/>
        <end position="364"/>
    </location>
</feature>
<reference evidence="2" key="1">
    <citation type="submission" date="2021-02" db="EMBL/GenBank/DDBJ databases">
        <authorList>
            <person name="Syme A R."/>
            <person name="Syme A R."/>
            <person name="Moolhuijzen P."/>
        </authorList>
    </citation>
    <scope>NUCLEOTIDE SEQUENCE</scope>
    <source>
        <strain evidence="2">W1-1</strain>
    </source>
</reference>
<feature type="compositionally biased region" description="Basic and acidic residues" evidence="1">
    <location>
        <begin position="1014"/>
        <end position="1023"/>
    </location>
</feature>
<feature type="compositionally biased region" description="Basic and acidic residues" evidence="1">
    <location>
        <begin position="967"/>
        <end position="976"/>
    </location>
</feature>